<feature type="active site" description="Nucleophile" evidence="6 7">
    <location>
        <position position="130"/>
    </location>
</feature>
<dbReference type="InterPro" id="IPR015527">
    <property type="entry name" value="Pept_C26_g-glut_hydrolase"/>
</dbReference>
<name>A0A6P8GM01_CLUHA</name>
<evidence type="ECO:0000256" key="8">
    <source>
        <dbReference type="SAM" id="SignalP"/>
    </source>
</evidence>
<dbReference type="GO" id="GO:0005773">
    <property type="term" value="C:vacuole"/>
    <property type="evidence" value="ECO:0007669"/>
    <property type="project" value="TreeGrafter"/>
</dbReference>
<sequence length="314" mass="35405">MRVLSLAYLLVALCGIHAAVVPQKDSKRNDRPIIGVLAQELKNPEPKRNSYIAASYVKTLEAAGARVIPVMVNRPEEEYRQLFKSINGILLPGGGANLLTSGYAKAAGVFYKLALEANSQGDYFPVWGTCLGFEQLLVITSGENLLCRTNTSGVSLPLEFTQDVTESRLFKDFPPELMTSLATENITVNFHKWSISMENFTKSEELKKFYKILSTNTDGNIEFISTMEAYDYPVYGTQWHPEKNAFEWSQTYYPHTPSAIKTTFYMADFFVNEAKKSLHSFASEEEAQKHLIYNHNPEFSGAIGSSFLQKYYFD</sequence>
<dbReference type="PROSITE" id="PS51275">
    <property type="entry name" value="PEPTIDASE_C26_GGH"/>
    <property type="match status" value="1"/>
</dbReference>
<reference evidence="10" key="1">
    <citation type="submission" date="2025-08" db="UniProtKB">
        <authorList>
            <consortium name="RefSeq"/>
        </authorList>
    </citation>
    <scope>IDENTIFICATION</scope>
</reference>
<comment type="catalytic activity">
    <reaction evidence="7">
        <text>(6S)-5,6,7,8-tetrahydrofolyl-(gamma-L-Glu)(n) + (n-1) H2O = (6S)-5,6,7,8-tetrahydrofolate + (n-1) L-glutamate</text>
        <dbReference type="Rhea" id="RHEA:56784"/>
        <dbReference type="Rhea" id="RHEA-COMP:14738"/>
        <dbReference type="ChEBI" id="CHEBI:15377"/>
        <dbReference type="ChEBI" id="CHEBI:29985"/>
        <dbReference type="ChEBI" id="CHEBI:57453"/>
        <dbReference type="ChEBI" id="CHEBI:141005"/>
        <dbReference type="EC" id="3.4.19.9"/>
    </reaction>
</comment>
<dbReference type="FunFam" id="3.40.50.880:FF:000024">
    <property type="entry name" value="Folate gamma-glutamyl hydrolase"/>
    <property type="match status" value="1"/>
</dbReference>
<dbReference type="CDD" id="cd01747">
    <property type="entry name" value="GATase1_Glutamyl_Hydrolase"/>
    <property type="match status" value="1"/>
</dbReference>
<dbReference type="PANTHER" id="PTHR11315">
    <property type="entry name" value="PROTEASE FAMILY C26 GAMMA-GLUTAMYL HYDROLASE"/>
    <property type="match status" value="1"/>
</dbReference>
<dbReference type="InterPro" id="IPR011697">
    <property type="entry name" value="Peptidase_C26"/>
</dbReference>
<dbReference type="AlphaFoldDB" id="A0A6P8GM01"/>
<evidence type="ECO:0000256" key="2">
    <source>
        <dbReference type="ARBA" id="ARBA00011083"/>
    </source>
</evidence>
<keyword evidence="3" id="KW-0964">Secreted</keyword>
<evidence type="ECO:0000256" key="7">
    <source>
        <dbReference type="PROSITE-ProRule" id="PRU00607"/>
    </source>
</evidence>
<proteinExistence type="inferred from homology"/>
<dbReference type="Pfam" id="PF07722">
    <property type="entry name" value="Peptidase_C26"/>
    <property type="match status" value="1"/>
</dbReference>
<dbReference type="Proteomes" id="UP000515152">
    <property type="component" value="Chromosome 17"/>
</dbReference>
<dbReference type="RefSeq" id="XP_031439903.1">
    <property type="nucleotide sequence ID" value="XM_031584043.2"/>
</dbReference>
<evidence type="ECO:0000313" key="9">
    <source>
        <dbReference type="Proteomes" id="UP000515152"/>
    </source>
</evidence>
<feature type="signal peptide" evidence="8">
    <location>
        <begin position="1"/>
        <end position="18"/>
    </location>
</feature>
<evidence type="ECO:0000256" key="6">
    <source>
        <dbReference type="PIRSR" id="PIRSR615527-1"/>
    </source>
</evidence>
<dbReference type="Gene3D" id="3.40.50.880">
    <property type="match status" value="1"/>
</dbReference>
<organism evidence="9 10">
    <name type="scientific">Clupea harengus</name>
    <name type="common">Atlantic herring</name>
    <dbReference type="NCBI Taxonomy" id="7950"/>
    <lineage>
        <taxon>Eukaryota</taxon>
        <taxon>Metazoa</taxon>
        <taxon>Chordata</taxon>
        <taxon>Craniata</taxon>
        <taxon>Vertebrata</taxon>
        <taxon>Euteleostomi</taxon>
        <taxon>Actinopterygii</taxon>
        <taxon>Neopterygii</taxon>
        <taxon>Teleostei</taxon>
        <taxon>Clupei</taxon>
        <taxon>Clupeiformes</taxon>
        <taxon>Clupeoidei</taxon>
        <taxon>Clupeidae</taxon>
        <taxon>Clupea</taxon>
    </lineage>
</organism>
<dbReference type="KEGG" id="char:105894779"/>
<comment type="subcellular location">
    <subcellularLocation>
        <location evidence="1">Secreted</location>
        <location evidence="1">Extracellular space</location>
    </subcellularLocation>
</comment>
<dbReference type="EC" id="3.4.19.9" evidence="7"/>
<dbReference type="InterPro" id="IPR029062">
    <property type="entry name" value="Class_I_gatase-like"/>
</dbReference>
<dbReference type="GO" id="GO:0005576">
    <property type="term" value="C:extracellular region"/>
    <property type="evidence" value="ECO:0007669"/>
    <property type="project" value="UniProtKB-SubCell"/>
</dbReference>
<keyword evidence="4 8" id="KW-0732">Signal</keyword>
<gene>
    <name evidence="10" type="primary">LOC105894779</name>
</gene>
<accession>A0A6P8GM01</accession>
<comment type="similarity">
    <text evidence="2">Belongs to the peptidase C26 family.</text>
</comment>
<keyword evidence="5 7" id="KW-0378">Hydrolase</keyword>
<dbReference type="GO" id="GO:0046900">
    <property type="term" value="P:tetrahydrofolylpolyglutamate metabolic process"/>
    <property type="evidence" value="ECO:0007669"/>
    <property type="project" value="TreeGrafter"/>
</dbReference>
<feature type="active site" evidence="7">
    <location>
        <position position="240"/>
    </location>
</feature>
<keyword evidence="9" id="KW-1185">Reference proteome</keyword>
<evidence type="ECO:0000256" key="1">
    <source>
        <dbReference type="ARBA" id="ARBA00004239"/>
    </source>
</evidence>
<dbReference type="SUPFAM" id="SSF52317">
    <property type="entry name" value="Class I glutamine amidotransferase-like"/>
    <property type="match status" value="1"/>
</dbReference>
<evidence type="ECO:0000256" key="4">
    <source>
        <dbReference type="ARBA" id="ARBA00022729"/>
    </source>
</evidence>
<dbReference type="PANTHER" id="PTHR11315:SF20">
    <property type="entry name" value="GAMMA-GLUTAMYL HYDROLASE"/>
    <property type="match status" value="1"/>
</dbReference>
<dbReference type="GO" id="GO:0034722">
    <property type="term" value="F:gamma-glutamyl-peptidase activity"/>
    <property type="evidence" value="ECO:0007669"/>
    <property type="project" value="UniProtKB-UniRule"/>
</dbReference>
<evidence type="ECO:0000256" key="5">
    <source>
        <dbReference type="ARBA" id="ARBA00022801"/>
    </source>
</evidence>
<evidence type="ECO:0000256" key="3">
    <source>
        <dbReference type="ARBA" id="ARBA00022525"/>
    </source>
</evidence>
<protein>
    <recommendedName>
        <fullName evidence="7">folate gamma-glutamyl hydrolase</fullName>
        <ecNumber evidence="7">3.4.19.9</ecNumber>
    </recommendedName>
</protein>
<feature type="active site" description="Proton donor" evidence="6">
    <location>
        <position position="240"/>
    </location>
</feature>
<evidence type="ECO:0000313" key="10">
    <source>
        <dbReference type="RefSeq" id="XP_031439903.1"/>
    </source>
</evidence>
<dbReference type="GeneID" id="105894779"/>
<feature type="chain" id="PRO_5027969719" description="folate gamma-glutamyl hydrolase" evidence="8">
    <location>
        <begin position="19"/>
        <end position="314"/>
    </location>
</feature>
<dbReference type="OrthoDB" id="64220at2759"/>
<dbReference type="PROSITE" id="PS51273">
    <property type="entry name" value="GATASE_TYPE_1"/>
    <property type="match status" value="1"/>
</dbReference>